<evidence type="ECO:0000256" key="8">
    <source>
        <dbReference type="ARBA" id="ARBA00022801"/>
    </source>
</evidence>
<organism evidence="18 19">
    <name type="scientific">[Candida] railenensis</name>
    <dbReference type="NCBI Taxonomy" id="45579"/>
    <lineage>
        <taxon>Eukaryota</taxon>
        <taxon>Fungi</taxon>
        <taxon>Dikarya</taxon>
        <taxon>Ascomycota</taxon>
        <taxon>Saccharomycotina</taxon>
        <taxon>Pichiomycetes</taxon>
        <taxon>Debaryomycetaceae</taxon>
        <taxon>Kurtzmaniella</taxon>
    </lineage>
</organism>
<comment type="similarity">
    <text evidence="3">Belongs to the XPG/RAD2 endonuclease family. XPG subfamily.</text>
</comment>
<dbReference type="FunFam" id="1.10.150.20:FF:000030">
    <property type="entry name" value="Flap endonuclease GEN-like 1"/>
    <property type="match status" value="1"/>
</dbReference>
<protein>
    <submittedName>
        <fullName evidence="18">DNA repair protein Rad2p</fullName>
    </submittedName>
</protein>
<dbReference type="InterPro" id="IPR006084">
    <property type="entry name" value="XPG/Rad2"/>
</dbReference>
<dbReference type="PRINTS" id="PR00066">
    <property type="entry name" value="XRODRMPGMNTG"/>
</dbReference>
<dbReference type="InterPro" id="IPR036279">
    <property type="entry name" value="5-3_exonuclease_C_sf"/>
</dbReference>
<keyword evidence="7" id="KW-0227">DNA damage</keyword>
<dbReference type="SMART" id="SM00484">
    <property type="entry name" value="XPGI"/>
    <property type="match status" value="1"/>
</dbReference>
<evidence type="ECO:0000256" key="6">
    <source>
        <dbReference type="ARBA" id="ARBA00022759"/>
    </source>
</evidence>
<feature type="compositionally biased region" description="Basic and acidic residues" evidence="15">
    <location>
        <begin position="350"/>
        <end position="363"/>
    </location>
</feature>
<feature type="compositionally biased region" description="Basic and acidic residues" evidence="15">
    <location>
        <begin position="639"/>
        <end position="657"/>
    </location>
</feature>
<keyword evidence="8" id="KW-0378">Hydrolase</keyword>
<feature type="region of interest" description="Disordered" evidence="15">
    <location>
        <begin position="338"/>
        <end position="390"/>
    </location>
</feature>
<comment type="function">
    <text evidence="13">Single-stranded DNA endonuclease involved in excision repair of DNA damaged with UV light, bulky adducts, or cross-linking agents. Essential for the incision step of excision-repair.</text>
</comment>
<keyword evidence="5" id="KW-0479">Metal-binding</keyword>
<dbReference type="CDD" id="cd09868">
    <property type="entry name" value="PIN_XPG_RAD2"/>
    <property type="match status" value="2"/>
</dbReference>
<comment type="subcellular location">
    <subcellularLocation>
        <location evidence="2">Nucleus</location>
    </subcellularLocation>
</comment>
<dbReference type="Gene3D" id="1.10.150.20">
    <property type="entry name" value="5' to 3' exonuclease, C-terminal subdomain"/>
    <property type="match status" value="1"/>
</dbReference>
<evidence type="ECO:0000256" key="11">
    <source>
        <dbReference type="ARBA" id="ARBA00023242"/>
    </source>
</evidence>
<dbReference type="Pfam" id="PF00867">
    <property type="entry name" value="XPG_I"/>
    <property type="match status" value="1"/>
</dbReference>
<feature type="compositionally biased region" description="Acidic residues" evidence="15">
    <location>
        <begin position="622"/>
        <end position="633"/>
    </location>
</feature>
<comment type="caution">
    <text evidence="18">The sequence shown here is derived from an EMBL/GenBank/DDBJ whole genome shotgun (WGS) entry which is preliminary data.</text>
</comment>
<evidence type="ECO:0000256" key="9">
    <source>
        <dbReference type="ARBA" id="ARBA00022842"/>
    </source>
</evidence>
<keyword evidence="10" id="KW-0234">DNA repair</keyword>
<dbReference type="PROSITE" id="PS00842">
    <property type="entry name" value="XPG_2"/>
    <property type="match status" value="1"/>
</dbReference>
<dbReference type="CDD" id="cd09904">
    <property type="entry name" value="H3TH_XPG"/>
    <property type="match status" value="1"/>
</dbReference>
<dbReference type="GO" id="GO:0046872">
    <property type="term" value="F:metal ion binding"/>
    <property type="evidence" value="ECO:0007669"/>
    <property type="project" value="UniProtKB-KW"/>
</dbReference>
<accession>A0A9P0QUE9</accession>
<dbReference type="FunFam" id="3.40.50.1010:FF:000061">
    <property type="entry name" value="Single-stranded DNA endonuclease (Eurofung)"/>
    <property type="match status" value="1"/>
</dbReference>
<feature type="coiled-coil region" evidence="14">
    <location>
        <begin position="687"/>
        <end position="714"/>
    </location>
</feature>
<dbReference type="FunFam" id="3.40.50.1010:FF:000025">
    <property type="entry name" value="DNA repair protein RAD2"/>
    <property type="match status" value="1"/>
</dbReference>
<comment type="cofactor">
    <cofactor evidence="1">
        <name>Mg(2+)</name>
        <dbReference type="ChEBI" id="CHEBI:18420"/>
    </cofactor>
</comment>
<evidence type="ECO:0000256" key="10">
    <source>
        <dbReference type="ARBA" id="ARBA00023204"/>
    </source>
</evidence>
<keyword evidence="19" id="KW-1185">Reference proteome</keyword>
<dbReference type="Gene3D" id="3.40.50.1010">
    <property type="entry name" value="5'-nuclease"/>
    <property type="match status" value="2"/>
</dbReference>
<evidence type="ECO:0000313" key="19">
    <source>
        <dbReference type="Proteomes" id="UP000837801"/>
    </source>
</evidence>
<keyword evidence="6" id="KW-0255">Endonuclease</keyword>
<evidence type="ECO:0000256" key="12">
    <source>
        <dbReference type="ARBA" id="ARBA00038112"/>
    </source>
</evidence>
<dbReference type="Proteomes" id="UP000837801">
    <property type="component" value="Unassembled WGS sequence"/>
</dbReference>
<keyword evidence="9" id="KW-0460">Magnesium</keyword>
<dbReference type="GO" id="GO:0005634">
    <property type="term" value="C:nucleus"/>
    <property type="evidence" value="ECO:0007669"/>
    <property type="project" value="UniProtKB-SubCell"/>
</dbReference>
<dbReference type="SMART" id="SM00279">
    <property type="entry name" value="HhH2"/>
    <property type="match status" value="1"/>
</dbReference>
<evidence type="ECO:0000259" key="16">
    <source>
        <dbReference type="SMART" id="SM00484"/>
    </source>
</evidence>
<evidence type="ECO:0000313" key="18">
    <source>
        <dbReference type="EMBL" id="CAH2355234.1"/>
    </source>
</evidence>
<dbReference type="GO" id="GO:0006289">
    <property type="term" value="P:nucleotide-excision repair"/>
    <property type="evidence" value="ECO:0007669"/>
    <property type="project" value="InterPro"/>
</dbReference>
<comment type="similarity">
    <text evidence="12">Belongs to the XPG/RAD2 endonuclease family. GEN subfamily.</text>
</comment>
<evidence type="ECO:0000256" key="4">
    <source>
        <dbReference type="ARBA" id="ARBA00022722"/>
    </source>
</evidence>
<reference evidence="18" key="1">
    <citation type="submission" date="2022-03" db="EMBL/GenBank/DDBJ databases">
        <authorList>
            <person name="Legras J.-L."/>
            <person name="Devillers H."/>
            <person name="Grondin C."/>
        </authorList>
    </citation>
    <scope>NUCLEOTIDE SEQUENCE</scope>
    <source>
        <strain evidence="18">CLIB 1423</strain>
    </source>
</reference>
<sequence length="1009" mass="115701">MGVNSLWDIVGQTARPVRLESLSRKKLAIDASIWIYQFLKAVRDAEGNTLPSSHIVGFFRRICKLLYFGILPVFVFDGGAPALKRQTINRRKERRDEQRESTLQTARKLMAIQVQRQVQGGPVSKKRKMVKTQGENDDYDEGNIEYMEDMENIQLGNQNLATSDHDFSNFRKKDEYHLPRIGEIKIDKKDERLMPKEEFNELSELGFDYVDGINIDSVDPASKEFEELPMPTQYMILSHLRLRSRLRMGYDRDHLQSLFPNSMEFSKFQIQQVQKRNFYTQRLMTVSGMTDDGNITRRIAGSKDREYSLARSENGWTLALDSGGKSADKPIHLDEFGNVIEEEEEEEDQKPEVKREKMARYSDSDSDSDFEDVPIEPEGGDKTTEQAEEDELQKALVQSIYDQETNNTQINTNIDGFDEVELKNAIAASKNDLISLQKQENYAKKKVFNINSKKKVQTSAMKQGTPDKELRIEPNSFKNSMLFNFDESKESGIDNDDAPGVDSDAIEEKQIQAETNNGKGTLPVSAFTGDVVEFSEEDEELEESEREAAVPKVVQKLPSWFNSTVDEEFNPHIQKEHEKVVESKLSSNAEPGLGTNVVLEDERAGLVDWSDARQMLGGEEKASDEEEEEDEVLITDYKVSNKEDESTEKRNPDIEKSDEIEEVVEVEDLKKKEGDEVKEPEKAPLDYDFEEEEEEKLIQQIEEEELEHEDFKHKIKQNNPLQALDSSITEEQLLQEKFQKAKRDSEEVTQTMIKDVQELLKRFGIPFITAPMEAEAQCAELMKLNLVDGIVTDDSDCFLFGGDRVYKNMFNQKSYVECYISSEIDSRLGLDQGKLIELALLLGSDYTEGIKGIGPVLAVEILAEFGSLRNFKDWFDKNTLKLSDADNSTSLKKSLLSKIKTGKFFLPESFPDRVVFDAYKRPEVDKDDTKFQWGVPNLDSIRSFLMYNVKWTQGRVDEVLVPLIRDINRKKTEGTQSTLGEFFPQELIQTRKELTLGKRMKKATDKLRR</sequence>
<feature type="domain" description="XPG-I" evidence="16">
    <location>
        <begin position="761"/>
        <end position="830"/>
    </location>
</feature>
<dbReference type="AlphaFoldDB" id="A0A9P0QUE9"/>
<dbReference type="SMART" id="SM00485">
    <property type="entry name" value="XPGN"/>
    <property type="match status" value="1"/>
</dbReference>
<dbReference type="InterPro" id="IPR008918">
    <property type="entry name" value="HhH2"/>
</dbReference>
<dbReference type="GO" id="GO:0003697">
    <property type="term" value="F:single-stranded DNA binding"/>
    <property type="evidence" value="ECO:0007669"/>
    <property type="project" value="InterPro"/>
</dbReference>
<evidence type="ECO:0000256" key="14">
    <source>
        <dbReference type="SAM" id="Coils"/>
    </source>
</evidence>
<dbReference type="InterPro" id="IPR006085">
    <property type="entry name" value="XPG_DNA_repair_N"/>
</dbReference>
<feature type="region of interest" description="Disordered" evidence="15">
    <location>
        <begin position="615"/>
        <end position="659"/>
    </location>
</feature>
<dbReference type="GO" id="GO:0048256">
    <property type="term" value="F:flap endonuclease activity"/>
    <property type="evidence" value="ECO:0007669"/>
    <property type="project" value="UniProtKB-ARBA"/>
</dbReference>
<evidence type="ECO:0000256" key="2">
    <source>
        <dbReference type="ARBA" id="ARBA00004123"/>
    </source>
</evidence>
<dbReference type="InterPro" id="IPR006086">
    <property type="entry name" value="XPG-I_dom"/>
</dbReference>
<name>A0A9P0QUE9_9ASCO</name>
<dbReference type="EMBL" id="CAKXYY010000023">
    <property type="protein sequence ID" value="CAH2355234.1"/>
    <property type="molecule type" value="Genomic_DNA"/>
</dbReference>
<evidence type="ECO:0000256" key="15">
    <source>
        <dbReference type="SAM" id="MobiDB-lite"/>
    </source>
</evidence>
<keyword evidence="4" id="KW-0540">Nuclease</keyword>
<feature type="compositionally biased region" description="Acidic residues" evidence="15">
    <location>
        <begin position="364"/>
        <end position="375"/>
    </location>
</feature>
<dbReference type="PANTHER" id="PTHR16171:SF7">
    <property type="entry name" value="DNA REPAIR PROTEIN RAD2"/>
    <property type="match status" value="1"/>
</dbReference>
<evidence type="ECO:0000256" key="1">
    <source>
        <dbReference type="ARBA" id="ARBA00001946"/>
    </source>
</evidence>
<dbReference type="InterPro" id="IPR001044">
    <property type="entry name" value="XPG/Rad2_eukaryotes"/>
</dbReference>
<evidence type="ECO:0000259" key="17">
    <source>
        <dbReference type="SMART" id="SM00485"/>
    </source>
</evidence>
<dbReference type="PRINTS" id="PR00853">
    <property type="entry name" value="XPGRADSUPER"/>
</dbReference>
<dbReference type="OrthoDB" id="31113at2759"/>
<evidence type="ECO:0000256" key="7">
    <source>
        <dbReference type="ARBA" id="ARBA00022763"/>
    </source>
</evidence>
<feature type="domain" description="XPG N-terminal" evidence="17">
    <location>
        <begin position="1"/>
        <end position="98"/>
    </location>
</feature>
<evidence type="ECO:0000256" key="5">
    <source>
        <dbReference type="ARBA" id="ARBA00022723"/>
    </source>
</evidence>
<dbReference type="Pfam" id="PF00752">
    <property type="entry name" value="XPG_N"/>
    <property type="match status" value="1"/>
</dbReference>
<dbReference type="SUPFAM" id="SSF47807">
    <property type="entry name" value="5' to 3' exonuclease, C-terminal subdomain"/>
    <property type="match status" value="1"/>
</dbReference>
<gene>
    <name evidence="18" type="ORF">CLIB1423_23S00782</name>
</gene>
<dbReference type="PANTHER" id="PTHR16171">
    <property type="entry name" value="DNA REPAIR PROTEIN COMPLEMENTING XP-G CELLS-RELATED"/>
    <property type="match status" value="1"/>
</dbReference>
<feature type="compositionally biased region" description="Acidic residues" evidence="15">
    <location>
        <begin position="340"/>
        <end position="349"/>
    </location>
</feature>
<dbReference type="InterPro" id="IPR029060">
    <property type="entry name" value="PIN-like_dom_sf"/>
</dbReference>
<proteinExistence type="inferred from homology"/>
<keyword evidence="11" id="KW-0539">Nucleus</keyword>
<dbReference type="SUPFAM" id="SSF88723">
    <property type="entry name" value="PIN domain-like"/>
    <property type="match status" value="1"/>
</dbReference>
<keyword evidence="14" id="KW-0175">Coiled coil</keyword>
<evidence type="ECO:0000256" key="3">
    <source>
        <dbReference type="ARBA" id="ARBA00005283"/>
    </source>
</evidence>
<evidence type="ECO:0000256" key="13">
    <source>
        <dbReference type="ARBA" id="ARBA00053135"/>
    </source>
</evidence>
<dbReference type="InterPro" id="IPR019974">
    <property type="entry name" value="XPG_CS"/>
</dbReference>